<reference evidence="4" key="1">
    <citation type="submission" date="2017-07" db="EMBL/GenBank/DDBJ databases">
        <title>Leptospira spp. isolated from tropical soils.</title>
        <authorList>
            <person name="Thibeaux R."/>
            <person name="Iraola G."/>
            <person name="Ferres I."/>
            <person name="Bierque E."/>
            <person name="Girault D."/>
            <person name="Soupe-Gilbert M.-E."/>
            <person name="Picardeau M."/>
            <person name="Goarant C."/>
        </authorList>
    </citation>
    <scope>NUCLEOTIDE SEQUENCE [LARGE SCALE GENOMIC DNA]</scope>
    <source>
        <strain evidence="4">ATI7-C-A5</strain>
    </source>
</reference>
<dbReference type="InterPro" id="IPR001789">
    <property type="entry name" value="Sig_transdc_resp-reg_receiver"/>
</dbReference>
<accession>A0A2N0B5Q2</accession>
<reference evidence="3" key="3">
    <citation type="submission" date="2023-10" db="EMBL/GenBank/DDBJ databases">
        <authorList>
            <person name="Picardeau M."/>
            <person name="Thibeaux R."/>
        </authorList>
    </citation>
    <scope>NUCLEOTIDE SEQUENCE</scope>
    <source>
        <strain evidence="3">ATI7-C-A5</strain>
    </source>
</reference>
<dbReference type="SUPFAM" id="SSF52172">
    <property type="entry name" value="CheY-like"/>
    <property type="match status" value="1"/>
</dbReference>
<feature type="modified residue" description="4-aspartylphosphate" evidence="1">
    <location>
        <position position="64"/>
    </location>
</feature>
<dbReference type="PANTHER" id="PTHR44520:SF2">
    <property type="entry name" value="RESPONSE REGULATOR RCP1"/>
    <property type="match status" value="1"/>
</dbReference>
<dbReference type="OrthoDB" id="9759232at2"/>
<dbReference type="PROSITE" id="PS50110">
    <property type="entry name" value="RESPONSE_REGULATORY"/>
    <property type="match status" value="1"/>
</dbReference>
<dbReference type="SMART" id="SM00448">
    <property type="entry name" value="REC"/>
    <property type="match status" value="1"/>
</dbReference>
<dbReference type="RefSeq" id="WP_100765521.1">
    <property type="nucleotide sequence ID" value="NZ_NPEF02000017.1"/>
</dbReference>
<keyword evidence="5" id="KW-1185">Reference proteome</keyword>
<evidence type="ECO:0000313" key="5">
    <source>
        <dbReference type="Proteomes" id="UP000232122"/>
    </source>
</evidence>
<dbReference type="GO" id="GO:0000160">
    <property type="term" value="P:phosphorelay signal transduction system"/>
    <property type="evidence" value="ECO:0007669"/>
    <property type="project" value="InterPro"/>
</dbReference>
<protein>
    <submittedName>
        <fullName evidence="3">Response regulator</fullName>
    </submittedName>
</protein>
<keyword evidence="1" id="KW-0597">Phosphoprotein</keyword>
<evidence type="ECO:0000259" key="2">
    <source>
        <dbReference type="PROSITE" id="PS50110"/>
    </source>
</evidence>
<dbReference type="EMBL" id="NPEF01000202">
    <property type="protein sequence ID" value="PJZ91879.1"/>
    <property type="molecule type" value="Genomic_DNA"/>
</dbReference>
<proteinExistence type="predicted"/>
<evidence type="ECO:0000313" key="3">
    <source>
        <dbReference type="EMBL" id="MDV6236934.1"/>
    </source>
</evidence>
<dbReference type="InterPro" id="IPR011006">
    <property type="entry name" value="CheY-like_superfamily"/>
</dbReference>
<dbReference type="AlphaFoldDB" id="A0A2N0B5Q2"/>
<dbReference type="InterPro" id="IPR052893">
    <property type="entry name" value="TCS_response_regulator"/>
</dbReference>
<gene>
    <name evidence="3" type="ORF">CH379_014990</name>
    <name evidence="4" type="ORF">CH379_16245</name>
</gene>
<dbReference type="EMBL" id="NPEF02000017">
    <property type="protein sequence ID" value="MDV6236934.1"/>
    <property type="molecule type" value="Genomic_DNA"/>
</dbReference>
<name>A0A2N0B5Q2_9LEPT</name>
<dbReference type="Gene3D" id="3.40.50.2300">
    <property type="match status" value="1"/>
</dbReference>
<evidence type="ECO:0000313" key="4">
    <source>
        <dbReference type="EMBL" id="PJZ91879.1"/>
    </source>
</evidence>
<dbReference type="Pfam" id="PF00072">
    <property type="entry name" value="Response_reg"/>
    <property type="match status" value="1"/>
</dbReference>
<dbReference type="PANTHER" id="PTHR44520">
    <property type="entry name" value="RESPONSE REGULATOR RCP1-RELATED"/>
    <property type="match status" value="1"/>
</dbReference>
<sequence>MIQKLNCILLIDDNQDDNFFHERVIRKGNYAEQVVSKQSAESALDYLKGRDPSRDPRPDLIFLDINMPGMNGWEFLEEYNHLPPESQGRIVVVMLTTSDNLDDKEKAKRFGILSDFKTKPLTDVMLRDILGEYF</sequence>
<comment type="caution">
    <text evidence="4">The sequence shown here is derived from an EMBL/GenBank/DDBJ whole genome shotgun (WGS) entry which is preliminary data.</text>
</comment>
<feature type="domain" description="Response regulatory" evidence="2">
    <location>
        <begin position="7"/>
        <end position="134"/>
    </location>
</feature>
<evidence type="ECO:0000256" key="1">
    <source>
        <dbReference type="PROSITE-ProRule" id="PRU00169"/>
    </source>
</evidence>
<reference evidence="3 5" key="2">
    <citation type="journal article" date="2018" name="Microb. Genom.">
        <title>Deciphering the unexplored Leptospira diversity from soils uncovers genomic evolution to virulence.</title>
        <authorList>
            <person name="Thibeaux R."/>
            <person name="Iraola G."/>
            <person name="Ferres I."/>
            <person name="Bierque E."/>
            <person name="Girault D."/>
            <person name="Soupe-Gilbert M.E."/>
            <person name="Picardeau M."/>
            <person name="Goarant C."/>
        </authorList>
    </citation>
    <scope>NUCLEOTIDE SEQUENCE [LARGE SCALE GENOMIC DNA]</scope>
    <source>
        <strain evidence="3 5">ATI7-C-A5</strain>
    </source>
</reference>
<organism evidence="4">
    <name type="scientific">Leptospira ellisii</name>
    <dbReference type="NCBI Taxonomy" id="2023197"/>
    <lineage>
        <taxon>Bacteria</taxon>
        <taxon>Pseudomonadati</taxon>
        <taxon>Spirochaetota</taxon>
        <taxon>Spirochaetia</taxon>
        <taxon>Leptospirales</taxon>
        <taxon>Leptospiraceae</taxon>
        <taxon>Leptospira</taxon>
    </lineage>
</organism>
<dbReference type="Proteomes" id="UP000232122">
    <property type="component" value="Unassembled WGS sequence"/>
</dbReference>